<dbReference type="Pfam" id="PF00248">
    <property type="entry name" value="Aldo_ket_red"/>
    <property type="match status" value="1"/>
</dbReference>
<gene>
    <name evidence="5" type="ORF">BT96DRAFT_952484</name>
</gene>
<keyword evidence="3" id="KW-0560">Oxidoreductase</keyword>
<proteinExistence type="inferred from homology"/>
<dbReference type="PANTHER" id="PTHR43827">
    <property type="entry name" value="2,5-DIKETO-D-GLUCONIC ACID REDUCTASE"/>
    <property type="match status" value="1"/>
</dbReference>
<evidence type="ECO:0000313" key="5">
    <source>
        <dbReference type="EMBL" id="KAE9411405.1"/>
    </source>
</evidence>
<reference evidence="5" key="1">
    <citation type="journal article" date="2019" name="Environ. Microbiol.">
        <title>Fungal ecological strategies reflected in gene transcription - a case study of two litter decomposers.</title>
        <authorList>
            <person name="Barbi F."/>
            <person name="Kohler A."/>
            <person name="Barry K."/>
            <person name="Baskaran P."/>
            <person name="Daum C."/>
            <person name="Fauchery L."/>
            <person name="Ihrmark K."/>
            <person name="Kuo A."/>
            <person name="LaButti K."/>
            <person name="Lipzen A."/>
            <person name="Morin E."/>
            <person name="Grigoriev I.V."/>
            <person name="Henrissat B."/>
            <person name="Lindahl B."/>
            <person name="Martin F."/>
        </authorList>
    </citation>
    <scope>NUCLEOTIDE SEQUENCE</scope>
    <source>
        <strain evidence="5">JB14</strain>
    </source>
</reference>
<evidence type="ECO:0000256" key="3">
    <source>
        <dbReference type="ARBA" id="ARBA00023002"/>
    </source>
</evidence>
<dbReference type="SUPFAM" id="SSF51430">
    <property type="entry name" value="NAD(P)-linked oxidoreductase"/>
    <property type="match status" value="1"/>
</dbReference>
<dbReference type="InterPro" id="IPR036812">
    <property type="entry name" value="NAD(P)_OxRdtase_dom_sf"/>
</dbReference>
<sequence length="237" mass="26268">MTIPQLKLNNGTEMPAIGIGCDFSRNEYSVGKAIRESNIPRSEIFLVTKLSSEDHARPLEALQRSLDKLGVASPFTETWKMMESLVETGLLSIKPVTNQVEAHPLLPQHDLLDYCSSHDITITAYSPVGKHKFATEPSVLKIAQQKGASVAQVLLSWGVQRGTAVIPKSLNETRQKENLILVTLEEQDMHVLDNLHRQQGMHRSVCGFHSSELGGSCFGWTYAQLGWDMVEGGIMRT</sequence>
<name>A0A6A4IUH8_9AGAR</name>
<dbReference type="EMBL" id="ML769383">
    <property type="protein sequence ID" value="KAE9411405.1"/>
    <property type="molecule type" value="Genomic_DNA"/>
</dbReference>
<organism evidence="5 6">
    <name type="scientific">Gymnopus androsaceus JB14</name>
    <dbReference type="NCBI Taxonomy" id="1447944"/>
    <lineage>
        <taxon>Eukaryota</taxon>
        <taxon>Fungi</taxon>
        <taxon>Dikarya</taxon>
        <taxon>Basidiomycota</taxon>
        <taxon>Agaricomycotina</taxon>
        <taxon>Agaricomycetes</taxon>
        <taxon>Agaricomycetidae</taxon>
        <taxon>Agaricales</taxon>
        <taxon>Marasmiineae</taxon>
        <taxon>Omphalotaceae</taxon>
        <taxon>Gymnopus</taxon>
    </lineage>
</organism>
<dbReference type="PANTHER" id="PTHR43827:SF3">
    <property type="entry name" value="NADP-DEPENDENT OXIDOREDUCTASE DOMAIN-CONTAINING PROTEIN"/>
    <property type="match status" value="1"/>
</dbReference>
<dbReference type="Gene3D" id="3.20.20.100">
    <property type="entry name" value="NADP-dependent oxidoreductase domain"/>
    <property type="match status" value="2"/>
</dbReference>
<evidence type="ECO:0000256" key="2">
    <source>
        <dbReference type="ARBA" id="ARBA00022857"/>
    </source>
</evidence>
<feature type="domain" description="NADP-dependent oxidoreductase" evidence="4">
    <location>
        <begin position="79"/>
        <end position="195"/>
    </location>
</feature>
<dbReference type="InterPro" id="IPR023210">
    <property type="entry name" value="NADP_OxRdtase_dom"/>
</dbReference>
<dbReference type="PRINTS" id="PR00069">
    <property type="entry name" value="ALDKETRDTASE"/>
</dbReference>
<evidence type="ECO:0000313" key="6">
    <source>
        <dbReference type="Proteomes" id="UP000799118"/>
    </source>
</evidence>
<keyword evidence="2" id="KW-0521">NADP</keyword>
<protein>
    <submittedName>
        <fullName evidence="5">Aldo/keto reductase</fullName>
    </submittedName>
</protein>
<accession>A0A6A4IUH8</accession>
<dbReference type="CDD" id="cd19071">
    <property type="entry name" value="AKR_AKR1-5-like"/>
    <property type="match status" value="1"/>
</dbReference>
<keyword evidence="6" id="KW-1185">Reference proteome</keyword>
<evidence type="ECO:0000256" key="1">
    <source>
        <dbReference type="ARBA" id="ARBA00007905"/>
    </source>
</evidence>
<dbReference type="GO" id="GO:0016491">
    <property type="term" value="F:oxidoreductase activity"/>
    <property type="evidence" value="ECO:0007669"/>
    <property type="project" value="InterPro"/>
</dbReference>
<dbReference type="Proteomes" id="UP000799118">
    <property type="component" value="Unassembled WGS sequence"/>
</dbReference>
<comment type="similarity">
    <text evidence="1">Belongs to the aldo/keto reductase family.</text>
</comment>
<evidence type="ECO:0000259" key="4">
    <source>
        <dbReference type="Pfam" id="PF00248"/>
    </source>
</evidence>
<dbReference type="OrthoDB" id="5945798at2759"/>
<dbReference type="InterPro" id="IPR020471">
    <property type="entry name" value="AKR"/>
</dbReference>
<dbReference type="AlphaFoldDB" id="A0A6A4IUH8"/>
<dbReference type="PIRSF" id="PIRSF000097">
    <property type="entry name" value="AKR"/>
    <property type="match status" value="1"/>
</dbReference>